<protein>
    <submittedName>
        <fullName evidence="6">ATP-binding cassette domain-containing protein</fullName>
    </submittedName>
</protein>
<evidence type="ECO:0000256" key="2">
    <source>
        <dbReference type="ARBA" id="ARBA00022741"/>
    </source>
</evidence>
<dbReference type="Gene3D" id="3.40.50.300">
    <property type="entry name" value="P-loop containing nucleotide triphosphate hydrolases"/>
    <property type="match status" value="1"/>
</dbReference>
<keyword evidence="3 6" id="KW-0067">ATP-binding</keyword>
<dbReference type="PANTHER" id="PTHR42939:SF1">
    <property type="entry name" value="ABC TRANSPORTER ATP-BINDING PROTEIN ALBC-RELATED"/>
    <property type="match status" value="1"/>
</dbReference>
<evidence type="ECO:0000313" key="6">
    <source>
        <dbReference type="EMBL" id="MEK8047864.1"/>
    </source>
</evidence>
<reference evidence="6 7" key="1">
    <citation type="submission" date="2024-04" db="EMBL/GenBank/DDBJ databases">
        <title>Novel species of the genus Ideonella isolated from streams.</title>
        <authorList>
            <person name="Lu H."/>
        </authorList>
    </citation>
    <scope>NUCLEOTIDE SEQUENCE [LARGE SCALE GENOMIC DNA]</scope>
    <source>
        <strain evidence="6 7">LYT19W</strain>
    </source>
</reference>
<sequence>MSSEPVDPVAANATAQNSPPLLHLTGAGGPLPNGSTLLPLQLALQPGLTWITGGEGRGKSTLLALMAGTARVNGPEVGQLVWQVARPAFGPATTTSLETPTDPTLDALVAADWMAERSRAFPAWQADTAAQLVEAFALAEHLHKPFYMLSAGSRRKMGLVVSAASGAHVTLLDTPFAALDGRSSRVLCELLVAAANTQRAWVVADYVVPAALAQVALSAALDLGD</sequence>
<dbReference type="Proteomes" id="UP001379945">
    <property type="component" value="Unassembled WGS sequence"/>
</dbReference>
<dbReference type="InterPro" id="IPR027417">
    <property type="entry name" value="P-loop_NTPase"/>
</dbReference>
<dbReference type="Pfam" id="PF00005">
    <property type="entry name" value="ABC_tran"/>
    <property type="match status" value="1"/>
</dbReference>
<organism evidence="6 7">
    <name type="scientific">Ideonella margarita</name>
    <dbReference type="NCBI Taxonomy" id="2984191"/>
    <lineage>
        <taxon>Bacteria</taxon>
        <taxon>Pseudomonadati</taxon>
        <taxon>Pseudomonadota</taxon>
        <taxon>Betaproteobacteria</taxon>
        <taxon>Burkholderiales</taxon>
        <taxon>Sphaerotilaceae</taxon>
        <taxon>Ideonella</taxon>
    </lineage>
</organism>
<feature type="domain" description="ABC transporter" evidence="5">
    <location>
        <begin position="42"/>
        <end position="177"/>
    </location>
</feature>
<dbReference type="RefSeq" id="WP_341400166.1">
    <property type="nucleotide sequence ID" value="NZ_JBBUTI010000011.1"/>
</dbReference>
<dbReference type="SUPFAM" id="SSF52540">
    <property type="entry name" value="P-loop containing nucleoside triphosphate hydrolases"/>
    <property type="match status" value="1"/>
</dbReference>
<evidence type="ECO:0000259" key="5">
    <source>
        <dbReference type="Pfam" id="PF00005"/>
    </source>
</evidence>
<proteinExistence type="predicted"/>
<dbReference type="PANTHER" id="PTHR42939">
    <property type="entry name" value="ABC TRANSPORTER ATP-BINDING PROTEIN ALBC-RELATED"/>
    <property type="match status" value="1"/>
</dbReference>
<keyword evidence="7" id="KW-1185">Reference proteome</keyword>
<keyword evidence="2" id="KW-0547">Nucleotide-binding</keyword>
<comment type="caution">
    <text evidence="6">The sequence shown here is derived from an EMBL/GenBank/DDBJ whole genome shotgun (WGS) entry which is preliminary data.</text>
</comment>
<evidence type="ECO:0000256" key="1">
    <source>
        <dbReference type="ARBA" id="ARBA00022448"/>
    </source>
</evidence>
<dbReference type="GO" id="GO:0005524">
    <property type="term" value="F:ATP binding"/>
    <property type="evidence" value="ECO:0007669"/>
    <property type="project" value="UniProtKB-KW"/>
</dbReference>
<dbReference type="InterPro" id="IPR051782">
    <property type="entry name" value="ABC_Transporter_VariousFunc"/>
</dbReference>
<evidence type="ECO:0000256" key="3">
    <source>
        <dbReference type="ARBA" id="ARBA00022840"/>
    </source>
</evidence>
<keyword evidence="1" id="KW-0813">Transport</keyword>
<name>A0ABU9C7J5_9BURK</name>
<dbReference type="EMBL" id="JBBUTI010000011">
    <property type="protein sequence ID" value="MEK8047864.1"/>
    <property type="molecule type" value="Genomic_DNA"/>
</dbReference>
<feature type="region of interest" description="Disordered" evidence="4">
    <location>
        <begin position="1"/>
        <end position="28"/>
    </location>
</feature>
<dbReference type="InterPro" id="IPR003439">
    <property type="entry name" value="ABC_transporter-like_ATP-bd"/>
</dbReference>
<accession>A0ABU9C7J5</accession>
<evidence type="ECO:0000256" key="4">
    <source>
        <dbReference type="SAM" id="MobiDB-lite"/>
    </source>
</evidence>
<gene>
    <name evidence="6" type="ORF">AACH00_16005</name>
</gene>
<evidence type="ECO:0000313" key="7">
    <source>
        <dbReference type="Proteomes" id="UP001379945"/>
    </source>
</evidence>